<dbReference type="RefSeq" id="WP_130287702.1">
    <property type="nucleotide sequence ID" value="NZ_SGXE01000006.1"/>
</dbReference>
<reference evidence="5 6" key="1">
    <citation type="submission" date="2019-02" db="EMBL/GenBank/DDBJ databases">
        <title>Genomic Encyclopedia of Type Strains, Phase IV (KMG-IV): sequencing the most valuable type-strain genomes for metagenomic binning, comparative biology and taxonomic classification.</title>
        <authorList>
            <person name="Goeker M."/>
        </authorList>
    </citation>
    <scope>NUCLEOTIDE SEQUENCE [LARGE SCALE GENOMIC DNA]</scope>
    <source>
        <strain evidence="5 6">DSM 17196</strain>
    </source>
</reference>
<dbReference type="EC" id="2.4.2.3" evidence="1"/>
<evidence type="ECO:0000256" key="1">
    <source>
        <dbReference type="ARBA" id="ARBA00011888"/>
    </source>
</evidence>
<accession>A0A4V2F4V7</accession>
<gene>
    <name evidence="5" type="ORF">EV197_3188</name>
</gene>
<dbReference type="Proteomes" id="UP000292262">
    <property type="component" value="Unassembled WGS sequence"/>
</dbReference>
<keyword evidence="6" id="KW-1185">Reference proteome</keyword>
<dbReference type="EMBL" id="SGXE01000006">
    <property type="protein sequence ID" value="RZS90659.1"/>
    <property type="molecule type" value="Genomic_DNA"/>
</dbReference>
<evidence type="ECO:0000256" key="2">
    <source>
        <dbReference type="ARBA" id="ARBA00021980"/>
    </source>
</evidence>
<dbReference type="PANTHER" id="PTHR43691:SF11">
    <property type="entry name" value="FI09636P-RELATED"/>
    <property type="match status" value="1"/>
</dbReference>
<protein>
    <recommendedName>
        <fullName evidence="2">Uridine phosphorylase</fullName>
        <ecNumber evidence="1">2.4.2.3</ecNumber>
    </recommendedName>
</protein>
<dbReference type="GO" id="GO:0004850">
    <property type="term" value="F:uridine phosphorylase activity"/>
    <property type="evidence" value="ECO:0007669"/>
    <property type="project" value="UniProtKB-EC"/>
</dbReference>
<dbReference type="Gene3D" id="3.40.50.1580">
    <property type="entry name" value="Nucleoside phosphorylase domain"/>
    <property type="match status" value="1"/>
</dbReference>
<comment type="caution">
    <text evidence="5">The sequence shown here is derived from an EMBL/GenBank/DDBJ whole genome shotgun (WGS) entry which is preliminary data.</text>
</comment>
<dbReference type="GO" id="GO:0006152">
    <property type="term" value="P:purine nucleoside catabolic process"/>
    <property type="evidence" value="ECO:0007669"/>
    <property type="project" value="TreeGrafter"/>
</dbReference>
<evidence type="ECO:0000313" key="6">
    <source>
        <dbReference type="Proteomes" id="UP000292262"/>
    </source>
</evidence>
<dbReference type="CDD" id="cd00436">
    <property type="entry name" value="UP_TbUP-like"/>
    <property type="match status" value="1"/>
</dbReference>
<feature type="domain" description="Nucleoside phosphorylase" evidence="4">
    <location>
        <begin position="30"/>
        <end position="260"/>
    </location>
</feature>
<organism evidence="5 6">
    <name type="scientific">Aquimarina brevivitae</name>
    <dbReference type="NCBI Taxonomy" id="323412"/>
    <lineage>
        <taxon>Bacteria</taxon>
        <taxon>Pseudomonadati</taxon>
        <taxon>Bacteroidota</taxon>
        <taxon>Flavobacteriia</taxon>
        <taxon>Flavobacteriales</taxon>
        <taxon>Flavobacteriaceae</taxon>
        <taxon>Aquimarina</taxon>
    </lineage>
</organism>
<dbReference type="OrthoDB" id="9772602at2"/>
<evidence type="ECO:0000256" key="3">
    <source>
        <dbReference type="ARBA" id="ARBA00048447"/>
    </source>
</evidence>
<dbReference type="InterPro" id="IPR035994">
    <property type="entry name" value="Nucleoside_phosphorylase_sf"/>
</dbReference>
<proteinExistence type="predicted"/>
<comment type="catalytic activity">
    <reaction evidence="3">
        <text>uridine + phosphate = alpha-D-ribose 1-phosphate + uracil</text>
        <dbReference type="Rhea" id="RHEA:24388"/>
        <dbReference type="ChEBI" id="CHEBI:16704"/>
        <dbReference type="ChEBI" id="CHEBI:17568"/>
        <dbReference type="ChEBI" id="CHEBI:43474"/>
        <dbReference type="ChEBI" id="CHEBI:57720"/>
        <dbReference type="EC" id="2.4.2.3"/>
    </reaction>
</comment>
<evidence type="ECO:0000313" key="5">
    <source>
        <dbReference type="EMBL" id="RZS90659.1"/>
    </source>
</evidence>
<dbReference type="AlphaFoldDB" id="A0A4V2F4V7"/>
<dbReference type="SUPFAM" id="SSF53167">
    <property type="entry name" value="Purine and uridine phosphorylases"/>
    <property type="match status" value="1"/>
</dbReference>
<dbReference type="InterPro" id="IPR000845">
    <property type="entry name" value="Nucleoside_phosphorylase_d"/>
</dbReference>
<dbReference type="GO" id="GO:0004731">
    <property type="term" value="F:purine-nucleoside phosphorylase activity"/>
    <property type="evidence" value="ECO:0007669"/>
    <property type="project" value="TreeGrafter"/>
</dbReference>
<dbReference type="GO" id="GO:0005829">
    <property type="term" value="C:cytosol"/>
    <property type="evidence" value="ECO:0007669"/>
    <property type="project" value="TreeGrafter"/>
</dbReference>
<dbReference type="PANTHER" id="PTHR43691">
    <property type="entry name" value="URIDINE PHOSPHORYLASE"/>
    <property type="match status" value="1"/>
</dbReference>
<sequence length="291" mass="32615">MRIAESELILNKDGSIYHLNLLPEHIANTVITVGDPDRVSQVTSYFDEIEFTIRKREFFTQTGYYQGERLTVISTGIGTDNIDIVLNELDALVNIDFTQRTIKKEATALNIIRIGTTGAIQKHIAVDSFIASEIGIGFDNLLHFYQSDDIQDLKLASDLGKYLTWDAAKAPYAVHWDENLGAHFVDKNVHKGITMTNAGFYGPQGRVLRAPLKDTNLNHKIEAYSYKDKLITNLEMETAGIYGLAKLLGHKAISMNVVLANRPLGKFSTDPKEAVDRLIRFCLEKIASYPH</sequence>
<name>A0A4V2F4V7_9FLAO</name>
<dbReference type="Pfam" id="PF01048">
    <property type="entry name" value="PNP_UDP_1"/>
    <property type="match status" value="1"/>
</dbReference>
<evidence type="ECO:0000259" key="4">
    <source>
        <dbReference type="Pfam" id="PF01048"/>
    </source>
</evidence>